<dbReference type="KEGG" id="acz:Acaty_c1053"/>
<dbReference type="EMBL" id="CP005986">
    <property type="protein sequence ID" value="AIA54925.1"/>
    <property type="molecule type" value="Genomic_DNA"/>
</dbReference>
<proteinExistence type="predicted"/>
<dbReference type="Proteomes" id="UP000005522">
    <property type="component" value="Chromosome"/>
</dbReference>
<evidence type="ECO:0000313" key="2">
    <source>
        <dbReference type="Proteomes" id="UP000005522"/>
    </source>
</evidence>
<dbReference type="AlphaFoldDB" id="A0A059ZTH7"/>
<gene>
    <name evidence="1" type="ORF">Acaty_c1053</name>
</gene>
<protein>
    <submittedName>
        <fullName evidence="1">Uncharacterized protein</fullName>
    </submittedName>
</protein>
<name>A0A059ZTH7_ACICK</name>
<organism evidence="1 2">
    <name type="scientific">Acidithiobacillus caldus (strain ATCC 51756 / DSM 8584 / KU)</name>
    <dbReference type="NCBI Taxonomy" id="637389"/>
    <lineage>
        <taxon>Bacteria</taxon>
        <taxon>Pseudomonadati</taxon>
        <taxon>Pseudomonadota</taxon>
        <taxon>Acidithiobacillia</taxon>
        <taxon>Acidithiobacillales</taxon>
        <taxon>Acidithiobacillaceae</taxon>
        <taxon>Acidithiobacillus</taxon>
    </lineage>
</organism>
<accession>A0A059ZTH7</accession>
<evidence type="ECO:0000313" key="1">
    <source>
        <dbReference type="EMBL" id="AIA54925.1"/>
    </source>
</evidence>
<sequence length="48" mass="5570">MLREYIAQQRAEQGYRDYLQQKVARARRSVEQSAGRLNAEVAPPVPLR</sequence>
<dbReference type="HOGENOM" id="CLU_3148298_0_0_6"/>
<reference evidence="1 2" key="1">
    <citation type="journal article" date="2009" name="J. Bacteriol.">
        <title>Draft genome sequence of the extremely acidophilic bacterium Acidithiobacillus caldus ATCC 51756 reveals metabolic versatility in the genus Acidithiobacillus.</title>
        <authorList>
            <person name="Valdes J."/>
            <person name="Quatrini R."/>
            <person name="Hallberg K."/>
            <person name="Dopson M."/>
            <person name="Valenzuela P.D."/>
            <person name="Holmes D.S."/>
        </authorList>
    </citation>
    <scope>NUCLEOTIDE SEQUENCE [LARGE SCALE GENOMIC DNA]</scope>
    <source>
        <strain evidence="2">ATCC 51756 / DSM 8584 / KU</strain>
    </source>
</reference>